<keyword evidence="12" id="KW-1185">Reference proteome</keyword>
<sequence>MKEVIRLKNVVFTLILLILLASCTNNSSQISFSKSDCEKNWALCAVFPNEKVKLNSPKEPVKVALLDSGVNSSLSFFKNSSIISYDAINNKPTTTDSLGHGTAIASILLAPANKRTVHGVSPNVKLFDVKVLNDKGGGDIDDVINGIDWSIKQDVDIINLSFGFQKDDKKLKHAIDKAIEKNIIVIASAGNTLGLSADYPAKYQNVISVSSVDKNLRRDKFAAKGKVDFVAPGVQIPVLTHSGKLETVDGTSFATAFVTGIVSNILSKNPEYERKDVLNYLKSTAKDLGRKEDYGYGLTQYD</sequence>
<dbReference type="InterPro" id="IPR036852">
    <property type="entry name" value="Peptidase_S8/S53_dom_sf"/>
</dbReference>
<evidence type="ECO:0000256" key="9">
    <source>
        <dbReference type="PROSITE-ProRule" id="PRU01240"/>
    </source>
</evidence>
<evidence type="ECO:0000259" key="10">
    <source>
        <dbReference type="Pfam" id="PF00082"/>
    </source>
</evidence>
<evidence type="ECO:0000313" key="12">
    <source>
        <dbReference type="Proteomes" id="UP000196877"/>
    </source>
</evidence>
<dbReference type="InterPro" id="IPR015500">
    <property type="entry name" value="Peptidase_S8_subtilisin-rel"/>
</dbReference>
<feature type="domain" description="Peptidase S8/S53" evidence="10">
    <location>
        <begin position="61"/>
        <end position="297"/>
    </location>
</feature>
<evidence type="ECO:0000313" key="11">
    <source>
        <dbReference type="EMBL" id="ASB89286.1"/>
    </source>
</evidence>
<dbReference type="PRINTS" id="PR00723">
    <property type="entry name" value="SUBTILISIN"/>
</dbReference>
<keyword evidence="7 9" id="KW-0720">Serine protease</keyword>
<dbReference type="Pfam" id="PF00082">
    <property type="entry name" value="Peptidase_S8"/>
    <property type="match status" value="1"/>
</dbReference>
<dbReference type="PROSITE" id="PS51892">
    <property type="entry name" value="SUBTILASE"/>
    <property type="match status" value="1"/>
</dbReference>
<evidence type="ECO:0000256" key="7">
    <source>
        <dbReference type="ARBA" id="ARBA00022825"/>
    </source>
</evidence>
<keyword evidence="6 9" id="KW-0378">Hydrolase</keyword>
<dbReference type="GO" id="GO:0004252">
    <property type="term" value="F:serine-type endopeptidase activity"/>
    <property type="evidence" value="ECO:0007669"/>
    <property type="project" value="UniProtKB-EC"/>
</dbReference>
<keyword evidence="8" id="KW-0106">Calcium</keyword>
<dbReference type="PROSITE" id="PS51257">
    <property type="entry name" value="PROKAR_LIPOPROTEIN"/>
    <property type="match status" value="1"/>
</dbReference>
<gene>
    <name evidence="11" type="primary">aprE</name>
    <name evidence="11" type="ORF">S101395_02779</name>
</gene>
<proteinExistence type="inferred from homology"/>
<dbReference type="InterPro" id="IPR022398">
    <property type="entry name" value="Peptidase_S8_His-AS"/>
</dbReference>
<protein>
    <submittedName>
        <fullName evidence="11">Subtilisin</fullName>
        <ecNumber evidence="11">3.4.21.62</ecNumber>
    </submittedName>
</protein>
<accession>A0ABN5AEW6</accession>
<dbReference type="PANTHER" id="PTHR43806">
    <property type="entry name" value="PEPTIDASE S8"/>
    <property type="match status" value="1"/>
</dbReference>
<organism evidence="11 12">
    <name type="scientific">Bacillus sonorensis</name>
    <dbReference type="NCBI Taxonomy" id="119858"/>
    <lineage>
        <taxon>Bacteria</taxon>
        <taxon>Bacillati</taxon>
        <taxon>Bacillota</taxon>
        <taxon>Bacilli</taxon>
        <taxon>Bacillales</taxon>
        <taxon>Bacillaceae</taxon>
        <taxon>Bacillus</taxon>
    </lineage>
</organism>
<reference evidence="11 12" key="1">
    <citation type="submission" date="2017-06" db="EMBL/GenBank/DDBJ databases">
        <title>Genome sequence of Bacillus sonorensis strain SRCM101395.</title>
        <authorList>
            <person name="Cho S.H."/>
        </authorList>
    </citation>
    <scope>NUCLEOTIDE SEQUENCE [LARGE SCALE GENOMIC DNA]</scope>
    <source>
        <strain evidence="11 12">SRCM101395</strain>
    </source>
</reference>
<feature type="active site" description="Charge relay system" evidence="9">
    <location>
        <position position="67"/>
    </location>
</feature>
<dbReference type="PROSITE" id="PS00137">
    <property type="entry name" value="SUBTILASE_HIS"/>
    <property type="match status" value="1"/>
</dbReference>
<keyword evidence="4" id="KW-0964">Secreted</keyword>
<dbReference type="InterPro" id="IPR000209">
    <property type="entry name" value="Peptidase_S8/S53_dom"/>
</dbReference>
<comment type="similarity">
    <text evidence="3 9">Belongs to the peptidase S8 family.</text>
</comment>
<evidence type="ECO:0000256" key="3">
    <source>
        <dbReference type="ARBA" id="ARBA00011073"/>
    </source>
</evidence>
<dbReference type="Proteomes" id="UP000196877">
    <property type="component" value="Chromosome"/>
</dbReference>
<evidence type="ECO:0000256" key="1">
    <source>
        <dbReference type="ARBA" id="ARBA00001913"/>
    </source>
</evidence>
<feature type="active site" description="Charge relay system" evidence="9">
    <location>
        <position position="100"/>
    </location>
</feature>
<dbReference type="PANTHER" id="PTHR43806:SF11">
    <property type="entry name" value="CEREVISIN-RELATED"/>
    <property type="match status" value="1"/>
</dbReference>
<dbReference type="EC" id="3.4.21.62" evidence="11"/>
<keyword evidence="5 9" id="KW-0645">Protease</keyword>
<evidence type="ECO:0000256" key="2">
    <source>
        <dbReference type="ARBA" id="ARBA00004613"/>
    </source>
</evidence>
<comment type="subcellular location">
    <subcellularLocation>
        <location evidence="2">Secreted</location>
    </subcellularLocation>
</comment>
<dbReference type="EMBL" id="CP021920">
    <property type="protein sequence ID" value="ASB89286.1"/>
    <property type="molecule type" value="Genomic_DNA"/>
</dbReference>
<name>A0ABN5AEW6_9BACI</name>
<dbReference type="InterPro" id="IPR050131">
    <property type="entry name" value="Peptidase_S8_subtilisin-like"/>
</dbReference>
<evidence type="ECO:0000256" key="4">
    <source>
        <dbReference type="ARBA" id="ARBA00022525"/>
    </source>
</evidence>
<evidence type="ECO:0000256" key="5">
    <source>
        <dbReference type="ARBA" id="ARBA00022670"/>
    </source>
</evidence>
<comment type="cofactor">
    <cofactor evidence="1">
        <name>Ca(2+)</name>
        <dbReference type="ChEBI" id="CHEBI:29108"/>
    </cofactor>
</comment>
<evidence type="ECO:0000256" key="6">
    <source>
        <dbReference type="ARBA" id="ARBA00022801"/>
    </source>
</evidence>
<evidence type="ECO:0000256" key="8">
    <source>
        <dbReference type="ARBA" id="ARBA00022837"/>
    </source>
</evidence>
<dbReference type="SUPFAM" id="SSF52743">
    <property type="entry name" value="Subtilisin-like"/>
    <property type="match status" value="1"/>
</dbReference>
<feature type="active site" description="Charge relay system" evidence="9">
    <location>
        <position position="252"/>
    </location>
</feature>
<dbReference type="Gene3D" id="3.40.50.200">
    <property type="entry name" value="Peptidase S8/S53 domain"/>
    <property type="match status" value="1"/>
</dbReference>